<dbReference type="OrthoDB" id="2631350at2759"/>
<dbReference type="InterPro" id="IPR032675">
    <property type="entry name" value="LRR_dom_sf"/>
</dbReference>
<dbReference type="AlphaFoldDB" id="A0A409Y8U2"/>
<gene>
    <name evidence="1" type="ORF">CVT26_014284</name>
</gene>
<comment type="caution">
    <text evidence="1">The sequence shown here is derived from an EMBL/GenBank/DDBJ whole genome shotgun (WGS) entry which is preliminary data.</text>
</comment>
<dbReference type="Proteomes" id="UP000284706">
    <property type="component" value="Unassembled WGS sequence"/>
</dbReference>
<keyword evidence="2" id="KW-1185">Reference proteome</keyword>
<proteinExistence type="predicted"/>
<dbReference type="Gene3D" id="3.80.10.10">
    <property type="entry name" value="Ribonuclease Inhibitor"/>
    <property type="match status" value="1"/>
</dbReference>
<sequence>MHNALLIPEILEQIFQVFVLKFDAKSFMSFSFLGNQIWYQPTYRWNRLSLLHAALTCRAFKDPALDALWSTMEKTEPIFDLICTHKTTEDGQEMKEVKDNISDGDIETFFSYSKRIKLFSSFRLSPYPLFAGHVDYIKILEASNHSHLFPSLKYLACQPDDPLFPFLLSPTLRILHTFTFSLRETSGSLDSEKAATVKSAVTAIAQGLVGLTLHYALPIDCLNLIGKSRDLEKLEITNIFPHRLDVNDGSDLFQLMQKLSSLSKLTEIKLHGDITFQIQTPTTVPVYTFSALKSLDLQADMCGGITDVTALLRIANFPMLESLSVDNPCFESRRIMPAATDVWHNFMKSLIGATAIDTFNTLVISSNSHTYSRFEYTVLANMHEILQLRLKKLRMDFLKSLTAADLKVMGSAWPLLEELEITWPIPCHLLPCLAQSFPSLQDLTFNFDGQTPLDTFVPSHTPRLPWSKVLGISVYNFLPVSFPMVNVLALCIARLFPNHDDLYIEDDDGSLGKLFETVMKIQARERRPRVRHTAHSSNPQIGDITCTCCFYEINSKSFAALYEQTSQFLYEKFFTGTLSSSGQRLTTQNVLYVLVVFDARLLYTGRERGYSKEEPWAALAALE</sequence>
<accession>A0A409Y8U2</accession>
<protein>
    <submittedName>
        <fullName evidence="1">Uncharacterized protein</fullName>
    </submittedName>
</protein>
<dbReference type="SUPFAM" id="SSF52047">
    <property type="entry name" value="RNI-like"/>
    <property type="match status" value="1"/>
</dbReference>
<evidence type="ECO:0000313" key="2">
    <source>
        <dbReference type="Proteomes" id="UP000284706"/>
    </source>
</evidence>
<evidence type="ECO:0000313" key="1">
    <source>
        <dbReference type="EMBL" id="PPQ99470.1"/>
    </source>
</evidence>
<dbReference type="STRING" id="231916.A0A409Y8U2"/>
<dbReference type="EMBL" id="NHYE01001060">
    <property type="protein sequence ID" value="PPQ99470.1"/>
    <property type="molecule type" value="Genomic_DNA"/>
</dbReference>
<dbReference type="InParanoid" id="A0A409Y8U2"/>
<organism evidence="1 2">
    <name type="scientific">Gymnopilus dilepis</name>
    <dbReference type="NCBI Taxonomy" id="231916"/>
    <lineage>
        <taxon>Eukaryota</taxon>
        <taxon>Fungi</taxon>
        <taxon>Dikarya</taxon>
        <taxon>Basidiomycota</taxon>
        <taxon>Agaricomycotina</taxon>
        <taxon>Agaricomycetes</taxon>
        <taxon>Agaricomycetidae</taxon>
        <taxon>Agaricales</taxon>
        <taxon>Agaricineae</taxon>
        <taxon>Hymenogastraceae</taxon>
        <taxon>Gymnopilus</taxon>
    </lineage>
</organism>
<name>A0A409Y8U2_9AGAR</name>
<reference evidence="1 2" key="1">
    <citation type="journal article" date="2018" name="Evol. Lett.">
        <title>Horizontal gene cluster transfer increased hallucinogenic mushroom diversity.</title>
        <authorList>
            <person name="Reynolds H.T."/>
            <person name="Vijayakumar V."/>
            <person name="Gluck-Thaler E."/>
            <person name="Korotkin H.B."/>
            <person name="Matheny P.B."/>
            <person name="Slot J.C."/>
        </authorList>
    </citation>
    <scope>NUCLEOTIDE SEQUENCE [LARGE SCALE GENOMIC DNA]</scope>
    <source>
        <strain evidence="1 2">SRW20</strain>
    </source>
</reference>